<evidence type="ECO:0000259" key="7">
    <source>
        <dbReference type="Pfam" id="PF07195"/>
    </source>
</evidence>
<evidence type="ECO:0000313" key="9">
    <source>
        <dbReference type="Proteomes" id="UP001179361"/>
    </source>
</evidence>
<protein>
    <recommendedName>
        <fullName evidence="5">Flagellar hook-associated protein 2</fullName>
        <shortName evidence="5">HAP2</shortName>
    </recommendedName>
    <alternativeName>
        <fullName evidence="5">Flagellar cap protein</fullName>
    </alternativeName>
</protein>
<dbReference type="Pfam" id="PF07195">
    <property type="entry name" value="FliD_C"/>
    <property type="match status" value="1"/>
</dbReference>
<name>A0ABS8Q6X0_9BURK</name>
<gene>
    <name evidence="8" type="primary">fliD</name>
    <name evidence="8" type="ORF">LQ564_14280</name>
</gene>
<comment type="function">
    <text evidence="5">Required for morphogenesis and for the elongation of the flagellar filament by facilitating polymerization of the flagellin monomers at the tip of growing filament. Forms a capping structure, which prevents flagellin subunits (transported through the central channel of the flagellum) from leaking out without polymerization at the distal end.</text>
</comment>
<dbReference type="PROSITE" id="PS00018">
    <property type="entry name" value="EF_HAND_1"/>
    <property type="match status" value="1"/>
</dbReference>
<comment type="similarity">
    <text evidence="1 5">Belongs to the FliD family.</text>
</comment>
<keyword evidence="8" id="KW-0282">Flagellum</keyword>
<comment type="subcellular location">
    <subcellularLocation>
        <location evidence="5">Secreted</location>
    </subcellularLocation>
    <subcellularLocation>
        <location evidence="5">Bacterial flagellum</location>
    </subcellularLocation>
</comment>
<dbReference type="EMBL" id="JAJNOC010000004">
    <property type="protein sequence ID" value="MCD2517478.1"/>
    <property type="molecule type" value="Genomic_DNA"/>
</dbReference>
<comment type="caution">
    <text evidence="8">The sequence shown here is derived from an EMBL/GenBank/DDBJ whole genome shotgun (WGS) entry which is preliminary data.</text>
</comment>
<evidence type="ECO:0000256" key="2">
    <source>
        <dbReference type="ARBA" id="ARBA00011255"/>
    </source>
</evidence>
<accession>A0ABS8Q6X0</accession>
<dbReference type="InterPro" id="IPR040026">
    <property type="entry name" value="FliD"/>
</dbReference>
<evidence type="ECO:0000259" key="6">
    <source>
        <dbReference type="Pfam" id="PF02465"/>
    </source>
</evidence>
<keyword evidence="8" id="KW-0966">Cell projection</keyword>
<dbReference type="PANTHER" id="PTHR30288:SF0">
    <property type="entry name" value="FLAGELLAR HOOK-ASSOCIATED PROTEIN 2"/>
    <property type="match status" value="1"/>
</dbReference>
<reference evidence="8" key="1">
    <citation type="submission" date="2021-11" db="EMBL/GenBank/DDBJ databases">
        <title>The complete genome of Massilia sp sp. G4R7.</title>
        <authorList>
            <person name="Liu L."/>
            <person name="Yue J."/>
            <person name="Yuan J."/>
            <person name="Yang F."/>
            <person name="Li L."/>
        </authorList>
    </citation>
    <scope>NUCLEOTIDE SEQUENCE</scope>
    <source>
        <strain evidence="8">G4R7</strain>
    </source>
</reference>
<evidence type="ECO:0000256" key="1">
    <source>
        <dbReference type="ARBA" id="ARBA00009764"/>
    </source>
</evidence>
<dbReference type="PANTHER" id="PTHR30288">
    <property type="entry name" value="FLAGELLAR CAP/ASSEMBLY PROTEIN FLID"/>
    <property type="match status" value="1"/>
</dbReference>
<dbReference type="RefSeq" id="WP_231058769.1">
    <property type="nucleotide sequence ID" value="NZ_JAJNOC010000004.1"/>
</dbReference>
<keyword evidence="8" id="KW-0969">Cilium</keyword>
<keyword evidence="3" id="KW-0175">Coiled coil</keyword>
<dbReference type="Pfam" id="PF02465">
    <property type="entry name" value="FliD_N"/>
    <property type="match status" value="1"/>
</dbReference>
<dbReference type="InterPro" id="IPR010809">
    <property type="entry name" value="FliD_C"/>
</dbReference>
<feature type="domain" description="Flagellar hook-associated protein 2 N-terminal" evidence="6">
    <location>
        <begin position="27"/>
        <end position="105"/>
    </location>
</feature>
<keyword evidence="9" id="KW-1185">Reference proteome</keyword>
<dbReference type="Proteomes" id="UP001179361">
    <property type="component" value="Unassembled WGS sequence"/>
</dbReference>
<proteinExistence type="inferred from homology"/>
<feature type="domain" description="Flagellar hook-associated protein 2 C-terminal" evidence="7">
    <location>
        <begin position="222"/>
        <end position="450"/>
    </location>
</feature>
<evidence type="ECO:0000256" key="4">
    <source>
        <dbReference type="ARBA" id="ARBA00023143"/>
    </source>
</evidence>
<evidence type="ECO:0000256" key="3">
    <source>
        <dbReference type="ARBA" id="ARBA00023054"/>
    </source>
</evidence>
<comment type="subunit">
    <text evidence="2 5">Homopentamer.</text>
</comment>
<organism evidence="8 9">
    <name type="scientific">Massilia phyllostachyos</name>
    <dbReference type="NCBI Taxonomy" id="2898585"/>
    <lineage>
        <taxon>Bacteria</taxon>
        <taxon>Pseudomonadati</taxon>
        <taxon>Pseudomonadota</taxon>
        <taxon>Betaproteobacteria</taxon>
        <taxon>Burkholderiales</taxon>
        <taxon>Oxalobacteraceae</taxon>
        <taxon>Telluria group</taxon>
        <taxon>Massilia</taxon>
    </lineage>
</organism>
<dbReference type="InterPro" id="IPR003481">
    <property type="entry name" value="FliD_N"/>
</dbReference>
<dbReference type="InterPro" id="IPR018247">
    <property type="entry name" value="EF_Hand_1_Ca_BS"/>
</dbReference>
<keyword evidence="4 5" id="KW-0975">Bacterial flagellum</keyword>
<evidence type="ECO:0000256" key="5">
    <source>
        <dbReference type="RuleBase" id="RU362066"/>
    </source>
</evidence>
<evidence type="ECO:0000313" key="8">
    <source>
        <dbReference type="EMBL" id="MCD2517478.1"/>
    </source>
</evidence>
<sequence length="465" mass="47308">MATAITAPTYDPVTTSQGLADQYVLARQQILNAQTSAASATAKALTELGSAMTTFQGTLASLTGLNKSVFTQSAVYSDAGFGSATASASAAAGSYSFFVKQLASASQVSYTGLGDNAGVGGALKIKLGGASAFEVDLAAADSDANGILSTRELAAAINGAADNKSLVTASIVTTGSTSELVLTAKNTGASNRITIDTSGVTGPSSLAAANADPARVRELVIAQDAEIRIGSETGTPIIQASNTFTAIDGVKMTFTKAHAAGSAPLTVTVGTDTAATTANVQAFVDAYNKLKAVLNKLTDAGDPSKGAAGGAFAHDGGIRALNDRLVSLLRPAAGGDTLAAYGIIATKEGTLELRSDRLQAQLARNPNGLDKLIGSSSASAPSGIAASLDGFLKSWSNATSGQILKRKDANTTLQKTIEDRQAALEVQHEAAYQRYLKQFTALATLQNSMTNNLSMFDAIFGNDKD</sequence>
<keyword evidence="5" id="KW-0964">Secreted</keyword>